<accession>A0A5C6RTL9</accession>
<name>A0A5C6RTL9_9FLAO</name>
<comment type="caution">
    <text evidence="4">The sequence shown here is derived from an EMBL/GenBank/DDBJ whole genome shotgun (WGS) entry which is preliminary data.</text>
</comment>
<keyword evidence="1" id="KW-0560">Oxidoreductase</keyword>
<gene>
    <name evidence="4" type="ORF">FRY74_07970</name>
</gene>
<dbReference type="GO" id="GO:0019878">
    <property type="term" value="P:lysine biosynthetic process via aminoadipic acid"/>
    <property type="evidence" value="ECO:0007669"/>
    <property type="project" value="TreeGrafter"/>
</dbReference>
<evidence type="ECO:0000313" key="4">
    <source>
        <dbReference type="EMBL" id="TXB65349.1"/>
    </source>
</evidence>
<dbReference type="PANTHER" id="PTHR11133:SF22">
    <property type="entry name" value="ALPHA-AMINOADIPIC SEMIALDEHYDE SYNTHASE, MITOCHONDRIAL"/>
    <property type="match status" value="1"/>
</dbReference>
<feature type="domain" description="Saccharopine dehydrogenase NADP binding" evidence="2">
    <location>
        <begin position="4"/>
        <end position="122"/>
    </location>
</feature>
<dbReference type="SUPFAM" id="SSF51735">
    <property type="entry name" value="NAD(P)-binding Rossmann-fold domains"/>
    <property type="match status" value="1"/>
</dbReference>
<dbReference type="GO" id="GO:0005737">
    <property type="term" value="C:cytoplasm"/>
    <property type="evidence" value="ECO:0007669"/>
    <property type="project" value="TreeGrafter"/>
</dbReference>
<dbReference type="Proteomes" id="UP000321721">
    <property type="component" value="Unassembled WGS sequence"/>
</dbReference>
<dbReference type="AlphaFoldDB" id="A0A5C6RTL9"/>
<dbReference type="OrthoDB" id="973788at2"/>
<dbReference type="InterPro" id="IPR032095">
    <property type="entry name" value="Sacchrp_dh-like_C"/>
</dbReference>
<evidence type="ECO:0000259" key="3">
    <source>
        <dbReference type="Pfam" id="PF16653"/>
    </source>
</evidence>
<dbReference type="InterPro" id="IPR005097">
    <property type="entry name" value="Sacchrp_dh_NADP-bd"/>
</dbReference>
<dbReference type="Gene3D" id="3.40.50.720">
    <property type="entry name" value="NAD(P)-binding Rossmann-like Domain"/>
    <property type="match status" value="1"/>
</dbReference>
<organism evidence="4 5">
    <name type="scientific">Vicingus serpentipes</name>
    <dbReference type="NCBI Taxonomy" id="1926625"/>
    <lineage>
        <taxon>Bacteria</taxon>
        <taxon>Pseudomonadati</taxon>
        <taxon>Bacteroidota</taxon>
        <taxon>Flavobacteriia</taxon>
        <taxon>Flavobacteriales</taxon>
        <taxon>Vicingaceae</taxon>
        <taxon>Vicingus</taxon>
    </lineage>
</organism>
<evidence type="ECO:0000256" key="1">
    <source>
        <dbReference type="ARBA" id="ARBA00023002"/>
    </source>
</evidence>
<proteinExistence type="predicted"/>
<dbReference type="SUPFAM" id="SSF55347">
    <property type="entry name" value="Glyceraldehyde-3-phosphate dehydrogenase-like, C-terminal domain"/>
    <property type="match status" value="1"/>
</dbReference>
<dbReference type="Gene3D" id="3.30.360.10">
    <property type="entry name" value="Dihydrodipicolinate Reductase, domain 2"/>
    <property type="match status" value="1"/>
</dbReference>
<evidence type="ECO:0000313" key="5">
    <source>
        <dbReference type="Proteomes" id="UP000321721"/>
    </source>
</evidence>
<dbReference type="Pfam" id="PF03435">
    <property type="entry name" value="Sacchrp_dh_NADP"/>
    <property type="match status" value="1"/>
</dbReference>
<dbReference type="InterPro" id="IPR051168">
    <property type="entry name" value="AASS"/>
</dbReference>
<feature type="domain" description="Saccharopine dehydrogenase-like C-terminal" evidence="3">
    <location>
        <begin position="126"/>
        <end position="436"/>
    </location>
</feature>
<evidence type="ECO:0000259" key="2">
    <source>
        <dbReference type="Pfam" id="PF03435"/>
    </source>
</evidence>
<dbReference type="RefSeq" id="WP_147100303.1">
    <property type="nucleotide sequence ID" value="NZ_VOOS01000003.1"/>
</dbReference>
<dbReference type="Pfam" id="PF16653">
    <property type="entry name" value="Sacchrp_dh_C"/>
    <property type="match status" value="1"/>
</dbReference>
<sequence>MKKILVIGAGRSTSSLIQYLLFNAEQEGWFLTIADQSKELASKSANNHERAKAIAFDVNNEEERMRLIDESDLVISMLPAHMHISVAKDCVKYKKHMVTASYVSKEMKELNNDAVNAGVVLMNEIGVDPGIDHLSAMRVIDHIRESGGKLEAFETFTGGLIAPESDNNPWNYKFTWNPRNVVLAGQGVCKFIQNGKYKYIPYHKLFRRTEIIDIAGHGKFEGYANRDSLQYRSIYGLDDIPTMYRGTLRKPGFCRAWDVFVQLGATDDSYIMDGSESMTHRDFINSFLAYNETDSVELKFKHYLNIRQDDVDMFDKFVWLGIFDNTPVGLPNSTPAQMLQCILEKKLSLEEGDKDMIVMWHRFLYEQNGEHKELHSSMVVNGDDPIYTAMAKTVGLPVAIATKMILNGTITTPGVHIPISKEIYEPILDELENYGVHFEEKEVSPSFY</sequence>
<dbReference type="PANTHER" id="PTHR11133">
    <property type="entry name" value="SACCHAROPINE DEHYDROGENASE"/>
    <property type="match status" value="1"/>
</dbReference>
<reference evidence="4 5" key="1">
    <citation type="submission" date="2019-08" db="EMBL/GenBank/DDBJ databases">
        <title>Genome of Vicingus serpentipes NCIMB 15042.</title>
        <authorList>
            <person name="Bowman J.P."/>
        </authorList>
    </citation>
    <scope>NUCLEOTIDE SEQUENCE [LARGE SCALE GENOMIC DNA]</scope>
    <source>
        <strain evidence="4 5">NCIMB 15042</strain>
    </source>
</reference>
<protein>
    <submittedName>
        <fullName evidence="4">Saccharopine dehydrogenase</fullName>
    </submittedName>
</protein>
<dbReference type="InterPro" id="IPR036291">
    <property type="entry name" value="NAD(P)-bd_dom_sf"/>
</dbReference>
<keyword evidence="5" id="KW-1185">Reference proteome</keyword>
<dbReference type="GO" id="GO:0004753">
    <property type="term" value="F:saccharopine dehydrogenase activity"/>
    <property type="evidence" value="ECO:0007669"/>
    <property type="project" value="TreeGrafter"/>
</dbReference>
<dbReference type="EMBL" id="VOOS01000003">
    <property type="protein sequence ID" value="TXB65349.1"/>
    <property type="molecule type" value="Genomic_DNA"/>
</dbReference>
<dbReference type="Gene3D" id="1.10.1870.10">
    <property type="entry name" value="Domain 3, Saccharopine reductase"/>
    <property type="match status" value="1"/>
</dbReference>